<name>A0ABU3CYA8_9FLAO</name>
<protein>
    <submittedName>
        <fullName evidence="1">Uncharacterized protein</fullName>
    </submittedName>
</protein>
<comment type="caution">
    <text evidence="1">The sequence shown here is derived from an EMBL/GenBank/DDBJ whole genome shotgun (WGS) entry which is preliminary data.</text>
</comment>
<dbReference type="Proteomes" id="UP001248819">
    <property type="component" value="Unassembled WGS sequence"/>
</dbReference>
<evidence type="ECO:0000313" key="2">
    <source>
        <dbReference type="Proteomes" id="UP001248819"/>
    </source>
</evidence>
<keyword evidence="2" id="KW-1185">Reference proteome</keyword>
<sequence length="362" mass="41902">MASSNYGRVAKFSPPLADKLAGTTQNGINSLLRDLIKKIKPEESPLVVAKKYLTELEVETPAISDEWWLDIIEYKEFLKYPDLNSHKRWSFPLPHVDNDFGKFRGLNIASTVLQIDWSFEGEELNICPITNPEKIHQFISRWPGLYECARENPEILALYVPQLTIPGFDEGFEDVFDNLLEKKDGRSDIIFSNGGLNTLSDNKPTCGNVIALRHPDFGNYTSRALARTYFYAHDTNYSRSNIDAFEGLVWLLSSDSNWLPEKYRSTFLNGILDNDIWLSDLSKRKPSKFPLKLWKNKRDNFSYTKTIKKEIEDHIISVLEELEIIGDSKKIKNRMLEIDIAQKFYNYKEWVNEIKLRLNSSS</sequence>
<gene>
    <name evidence="1" type="ORF">RM529_14190</name>
</gene>
<proteinExistence type="predicted"/>
<accession>A0ABU3CYA8</accession>
<dbReference type="EMBL" id="JAVRHP010000098">
    <property type="protein sequence ID" value="MDT0651301.1"/>
    <property type="molecule type" value="Genomic_DNA"/>
</dbReference>
<evidence type="ECO:0000313" key="1">
    <source>
        <dbReference type="EMBL" id="MDT0651301.1"/>
    </source>
</evidence>
<dbReference type="RefSeq" id="WP_311485427.1">
    <property type="nucleotide sequence ID" value="NZ_JAVRHP010000098.1"/>
</dbReference>
<organism evidence="1 2">
    <name type="scientific">Autumnicola edwardsiae</name>
    <dbReference type="NCBI Taxonomy" id="3075594"/>
    <lineage>
        <taxon>Bacteria</taxon>
        <taxon>Pseudomonadati</taxon>
        <taxon>Bacteroidota</taxon>
        <taxon>Flavobacteriia</taxon>
        <taxon>Flavobacteriales</taxon>
        <taxon>Flavobacteriaceae</taxon>
        <taxon>Autumnicola</taxon>
    </lineage>
</organism>
<reference evidence="1 2" key="1">
    <citation type="submission" date="2023-09" db="EMBL/GenBank/DDBJ databases">
        <authorList>
            <person name="Rey-Velasco X."/>
        </authorList>
    </citation>
    <scope>NUCLEOTIDE SEQUENCE [LARGE SCALE GENOMIC DNA]</scope>
    <source>
        <strain evidence="1 2">F297</strain>
    </source>
</reference>